<evidence type="ECO:0000313" key="3">
    <source>
        <dbReference type="EMBL" id="ADJ15104.1"/>
    </source>
</evidence>
<organism evidence="3 5">
    <name type="scientific">Halalkalicoccus jeotgali (strain DSM 18796 / CECT 7217 / JCM 14584 / KCTC 4019 / B3)</name>
    <dbReference type="NCBI Taxonomy" id="795797"/>
    <lineage>
        <taxon>Archaea</taxon>
        <taxon>Methanobacteriati</taxon>
        <taxon>Methanobacteriota</taxon>
        <taxon>Stenosarchaea group</taxon>
        <taxon>Halobacteria</taxon>
        <taxon>Halobacteriales</taxon>
        <taxon>Halococcaceae</taxon>
        <taxon>Halalkalicoccus</taxon>
    </lineage>
</organism>
<dbReference type="AlphaFoldDB" id="D8J2Z7"/>
<evidence type="ECO:0000313" key="4">
    <source>
        <dbReference type="EMBL" id="ELY34876.1"/>
    </source>
</evidence>
<protein>
    <recommendedName>
        <fullName evidence="2">DUF8097 domain-containing protein</fullName>
    </recommendedName>
</protein>
<dbReference type="GeneID" id="9419522"/>
<sequence length="132" mass="15246">MRTEAKILVFDIGVSLLGILSIAFSWWIQRQHDGASEWGPFSFREAILGATSSIAVSYVSDHDWWGVRRSRKRRTLLSLGWNVLFQKHTSESDWSFGLGSVLGSLSYRIWFGIVRPIPEPRLTYRGFLRRRS</sequence>
<gene>
    <name evidence="3" type="ordered locus">HacjB3_08605</name>
    <name evidence="4" type="ORF">C497_14092</name>
</gene>
<dbReference type="Pfam" id="PF26397">
    <property type="entry name" value="DUF8097"/>
    <property type="match status" value="1"/>
</dbReference>
<dbReference type="KEGG" id="hje:HacjB3_08605"/>
<dbReference type="STRING" id="795797.HacjB3_08605"/>
<dbReference type="eggNOG" id="arCOG11205">
    <property type="taxonomic scope" value="Archaea"/>
</dbReference>
<dbReference type="EMBL" id="AOHV01000038">
    <property type="protein sequence ID" value="ELY34876.1"/>
    <property type="molecule type" value="Genomic_DNA"/>
</dbReference>
<evidence type="ECO:0000259" key="2">
    <source>
        <dbReference type="Pfam" id="PF26397"/>
    </source>
</evidence>
<dbReference type="RefSeq" id="WP_008417460.1">
    <property type="nucleotide sequence ID" value="NC_014297.1"/>
</dbReference>
<proteinExistence type="predicted"/>
<dbReference type="EMBL" id="CP002062">
    <property type="protein sequence ID" value="ADJ15104.1"/>
    <property type="molecule type" value="Genomic_DNA"/>
</dbReference>
<keyword evidence="1" id="KW-0472">Membrane</keyword>
<evidence type="ECO:0000256" key="1">
    <source>
        <dbReference type="SAM" id="Phobius"/>
    </source>
</evidence>
<feature type="domain" description="DUF8097" evidence="2">
    <location>
        <begin position="3"/>
        <end position="120"/>
    </location>
</feature>
<reference evidence="4 6" key="2">
    <citation type="journal article" date="2014" name="PLoS Genet.">
        <title>Phylogenetically driven sequencing of extremely halophilic archaea reveals strategies for static and dynamic osmo-response.</title>
        <authorList>
            <person name="Becker E.A."/>
            <person name="Seitzer P.M."/>
            <person name="Tritt A."/>
            <person name="Larsen D."/>
            <person name="Krusor M."/>
            <person name="Yao A.I."/>
            <person name="Wu D."/>
            <person name="Madern D."/>
            <person name="Eisen J.A."/>
            <person name="Darling A.E."/>
            <person name="Facciotti M.T."/>
        </authorList>
    </citation>
    <scope>NUCLEOTIDE SEQUENCE [LARGE SCALE GENOMIC DNA]</scope>
    <source>
        <strain evidence="4">B3</strain>
        <strain evidence="6">DSM 18796 / CECT 7217 / JCM 14584 / KCTC 4019 / B3</strain>
    </source>
</reference>
<dbReference type="HOGENOM" id="CLU_1987570_0_0_2"/>
<dbReference type="PATRIC" id="fig|795797.18.peg.1713"/>
<keyword evidence="6" id="KW-1185">Reference proteome</keyword>
<dbReference type="Proteomes" id="UP000011645">
    <property type="component" value="Unassembled WGS sequence"/>
</dbReference>
<feature type="transmembrane region" description="Helical" evidence="1">
    <location>
        <begin position="7"/>
        <end position="27"/>
    </location>
</feature>
<reference evidence="3 5" key="1">
    <citation type="journal article" date="2010" name="J. Bacteriol.">
        <title>Complete genome sequence of Halalkalicoccus jeotgali B3(T), an extremely halophilic archaeon.</title>
        <authorList>
            <person name="Roh S.W."/>
            <person name="Nam Y.D."/>
            <person name="Nam S.H."/>
            <person name="Choi S.H."/>
            <person name="Park H.S."/>
            <person name="Bae J.W."/>
        </authorList>
    </citation>
    <scope>NUCLEOTIDE SEQUENCE [LARGE SCALE GENOMIC DNA]</scope>
    <source>
        <strain evidence="3">B3</strain>
        <strain evidence="5">DSM 18796 / CECT 7217 / JCM 14584 / KCTC 4019 / B3</strain>
    </source>
</reference>
<evidence type="ECO:0000313" key="6">
    <source>
        <dbReference type="Proteomes" id="UP000011645"/>
    </source>
</evidence>
<keyword evidence="1" id="KW-0812">Transmembrane</keyword>
<accession>D8J2Z7</accession>
<dbReference type="OrthoDB" id="209828at2157"/>
<name>D8J2Z7_HALJB</name>
<dbReference type="InterPro" id="IPR058410">
    <property type="entry name" value="DUF8097"/>
</dbReference>
<keyword evidence="1" id="KW-1133">Transmembrane helix</keyword>
<dbReference type="Proteomes" id="UP000000390">
    <property type="component" value="Chromosome"/>
</dbReference>
<evidence type="ECO:0000313" key="5">
    <source>
        <dbReference type="Proteomes" id="UP000000390"/>
    </source>
</evidence>